<keyword evidence="2" id="KW-1185">Reference proteome</keyword>
<gene>
    <name evidence="1" type="ORF">P154DRAFT_529594</name>
</gene>
<reference evidence="1" key="1">
    <citation type="journal article" date="2020" name="Stud. Mycol.">
        <title>101 Dothideomycetes genomes: a test case for predicting lifestyles and emergence of pathogens.</title>
        <authorList>
            <person name="Haridas S."/>
            <person name="Albert R."/>
            <person name="Binder M."/>
            <person name="Bloem J."/>
            <person name="Labutti K."/>
            <person name="Salamov A."/>
            <person name="Andreopoulos B."/>
            <person name="Baker S."/>
            <person name="Barry K."/>
            <person name="Bills G."/>
            <person name="Bluhm B."/>
            <person name="Cannon C."/>
            <person name="Castanera R."/>
            <person name="Culley D."/>
            <person name="Daum C."/>
            <person name="Ezra D."/>
            <person name="Gonzalez J."/>
            <person name="Henrissat B."/>
            <person name="Kuo A."/>
            <person name="Liang C."/>
            <person name="Lipzen A."/>
            <person name="Lutzoni F."/>
            <person name="Magnuson J."/>
            <person name="Mondo S."/>
            <person name="Nolan M."/>
            <person name="Ohm R."/>
            <person name="Pangilinan J."/>
            <person name="Park H.-J."/>
            <person name="Ramirez L."/>
            <person name="Alfaro M."/>
            <person name="Sun H."/>
            <person name="Tritt A."/>
            <person name="Yoshinaga Y."/>
            <person name="Zwiers L.-H."/>
            <person name="Turgeon B."/>
            <person name="Goodwin S."/>
            <person name="Spatafora J."/>
            <person name="Crous P."/>
            <person name="Grigoriev I."/>
        </authorList>
    </citation>
    <scope>NUCLEOTIDE SEQUENCE</scope>
    <source>
        <strain evidence="1">CBS 123094</strain>
    </source>
</reference>
<evidence type="ECO:0000313" key="2">
    <source>
        <dbReference type="Proteomes" id="UP000799779"/>
    </source>
</evidence>
<sequence length="347" mass="39510">MALSPPPSPTARLSQPSAQMQTVIQEFALVLQDNAEHFASTASNLLFEMEGDELARIKSRIVDACQQGKIIPASRNNTSARRDLELLQDLYSPASTQTSLVVRRCPSRSAKVRLRKNFQRNGLCIEASALQAIKQLAPSTIECLSTAMTNTYVDAFPDDRELNDTLIFLIVGVWEPDIRRVILSELLSPDYPYEVLTRPSFTYQRLDLYRITAEFDPGHHPRIYEHVLGHRDASCQLNLEECKLLYITILEDCDEEATLAVLQHLGIRFSDPIGEVIQEMREKMLIPFNCNDLEKARLYVEIMYTAEFSAALSDLEAHFLEARRGDPENQHWRRIVATWKLSENGEN</sequence>
<proteinExistence type="predicted"/>
<name>A0A6A5WZD7_9PLEO</name>
<organism evidence="1 2">
    <name type="scientific">Amniculicola lignicola CBS 123094</name>
    <dbReference type="NCBI Taxonomy" id="1392246"/>
    <lineage>
        <taxon>Eukaryota</taxon>
        <taxon>Fungi</taxon>
        <taxon>Dikarya</taxon>
        <taxon>Ascomycota</taxon>
        <taxon>Pezizomycotina</taxon>
        <taxon>Dothideomycetes</taxon>
        <taxon>Pleosporomycetidae</taxon>
        <taxon>Pleosporales</taxon>
        <taxon>Amniculicolaceae</taxon>
        <taxon>Amniculicola</taxon>
    </lineage>
</organism>
<dbReference type="EMBL" id="ML977559">
    <property type="protein sequence ID" value="KAF2006548.1"/>
    <property type="molecule type" value="Genomic_DNA"/>
</dbReference>
<dbReference type="AlphaFoldDB" id="A0A6A5WZD7"/>
<evidence type="ECO:0000313" key="1">
    <source>
        <dbReference type="EMBL" id="KAF2006548.1"/>
    </source>
</evidence>
<protein>
    <submittedName>
        <fullName evidence="1">Uncharacterized protein</fullName>
    </submittedName>
</protein>
<accession>A0A6A5WZD7</accession>
<dbReference type="Proteomes" id="UP000799779">
    <property type="component" value="Unassembled WGS sequence"/>
</dbReference>